<accession>A0A9P8ZWV0</accession>
<dbReference type="Pfam" id="PF00172">
    <property type="entry name" value="Zn_clus"/>
    <property type="match status" value="1"/>
</dbReference>
<dbReference type="GO" id="GO:0008270">
    <property type="term" value="F:zinc ion binding"/>
    <property type="evidence" value="ECO:0007669"/>
    <property type="project" value="InterPro"/>
</dbReference>
<dbReference type="Proteomes" id="UP000758603">
    <property type="component" value="Unassembled WGS sequence"/>
</dbReference>
<dbReference type="PROSITE" id="PS00463">
    <property type="entry name" value="ZN2_CY6_FUNGAL_1"/>
    <property type="match status" value="1"/>
</dbReference>
<evidence type="ECO:0000256" key="1">
    <source>
        <dbReference type="ARBA" id="ARBA00022723"/>
    </source>
</evidence>
<dbReference type="InterPro" id="IPR007219">
    <property type="entry name" value="XnlR_reg_dom"/>
</dbReference>
<feature type="compositionally biased region" description="Polar residues" evidence="3">
    <location>
        <begin position="579"/>
        <end position="590"/>
    </location>
</feature>
<dbReference type="OrthoDB" id="4132249at2759"/>
<keyword evidence="6" id="KW-1185">Reference proteome</keyword>
<feature type="compositionally biased region" description="Polar residues" evidence="3">
    <location>
        <begin position="639"/>
        <end position="653"/>
    </location>
</feature>
<dbReference type="Pfam" id="PF04082">
    <property type="entry name" value="Fungal_trans"/>
    <property type="match status" value="1"/>
</dbReference>
<evidence type="ECO:0000256" key="2">
    <source>
        <dbReference type="ARBA" id="ARBA00023242"/>
    </source>
</evidence>
<proteinExistence type="predicted"/>
<evidence type="ECO:0000313" key="5">
    <source>
        <dbReference type="EMBL" id="KAH6652353.1"/>
    </source>
</evidence>
<dbReference type="GO" id="GO:0003677">
    <property type="term" value="F:DNA binding"/>
    <property type="evidence" value="ECO:0007669"/>
    <property type="project" value="InterPro"/>
</dbReference>
<organism evidence="5 6">
    <name type="scientific">Truncatella angustata</name>
    <dbReference type="NCBI Taxonomy" id="152316"/>
    <lineage>
        <taxon>Eukaryota</taxon>
        <taxon>Fungi</taxon>
        <taxon>Dikarya</taxon>
        <taxon>Ascomycota</taxon>
        <taxon>Pezizomycotina</taxon>
        <taxon>Sordariomycetes</taxon>
        <taxon>Xylariomycetidae</taxon>
        <taxon>Amphisphaeriales</taxon>
        <taxon>Sporocadaceae</taxon>
        <taxon>Truncatella</taxon>
    </lineage>
</organism>
<dbReference type="InterPro" id="IPR001138">
    <property type="entry name" value="Zn2Cys6_DnaBD"/>
</dbReference>
<evidence type="ECO:0000256" key="3">
    <source>
        <dbReference type="SAM" id="MobiDB-lite"/>
    </source>
</evidence>
<dbReference type="CDD" id="cd00067">
    <property type="entry name" value="GAL4"/>
    <property type="match status" value="1"/>
</dbReference>
<dbReference type="PROSITE" id="PS50048">
    <property type="entry name" value="ZN2_CY6_FUNGAL_2"/>
    <property type="match status" value="1"/>
</dbReference>
<keyword evidence="2" id="KW-0539">Nucleus</keyword>
<dbReference type="InterPro" id="IPR050797">
    <property type="entry name" value="Carb_Metab_Trans_Reg"/>
</dbReference>
<dbReference type="SMART" id="SM00906">
    <property type="entry name" value="Fungal_trans"/>
    <property type="match status" value="1"/>
</dbReference>
<dbReference type="AlphaFoldDB" id="A0A9P8ZWV0"/>
<keyword evidence="1" id="KW-0479">Metal-binding</keyword>
<feature type="domain" description="Zn(2)-C6 fungal-type" evidence="4">
    <location>
        <begin position="8"/>
        <end position="37"/>
    </location>
</feature>
<reference evidence="5" key="1">
    <citation type="journal article" date="2021" name="Nat. Commun.">
        <title>Genetic determinants of endophytism in the Arabidopsis root mycobiome.</title>
        <authorList>
            <person name="Mesny F."/>
            <person name="Miyauchi S."/>
            <person name="Thiergart T."/>
            <person name="Pickel B."/>
            <person name="Atanasova L."/>
            <person name="Karlsson M."/>
            <person name="Huettel B."/>
            <person name="Barry K.W."/>
            <person name="Haridas S."/>
            <person name="Chen C."/>
            <person name="Bauer D."/>
            <person name="Andreopoulos W."/>
            <person name="Pangilinan J."/>
            <person name="LaButti K."/>
            <person name="Riley R."/>
            <person name="Lipzen A."/>
            <person name="Clum A."/>
            <person name="Drula E."/>
            <person name="Henrissat B."/>
            <person name="Kohler A."/>
            <person name="Grigoriev I.V."/>
            <person name="Martin F.M."/>
            <person name="Hacquard S."/>
        </authorList>
    </citation>
    <scope>NUCLEOTIDE SEQUENCE</scope>
    <source>
        <strain evidence="5">MPI-SDFR-AT-0073</strain>
    </source>
</reference>
<dbReference type="SMART" id="SM00066">
    <property type="entry name" value="GAL4"/>
    <property type="match status" value="1"/>
</dbReference>
<dbReference type="EMBL" id="JAGPXC010000006">
    <property type="protein sequence ID" value="KAH6652353.1"/>
    <property type="molecule type" value="Genomic_DNA"/>
</dbReference>
<dbReference type="Gene3D" id="4.10.240.10">
    <property type="entry name" value="Zn(2)-C6 fungal-type DNA-binding domain"/>
    <property type="match status" value="1"/>
</dbReference>
<dbReference type="GO" id="GO:0006351">
    <property type="term" value="P:DNA-templated transcription"/>
    <property type="evidence" value="ECO:0007669"/>
    <property type="project" value="InterPro"/>
</dbReference>
<dbReference type="RefSeq" id="XP_045956631.1">
    <property type="nucleotide sequence ID" value="XM_046104984.1"/>
</dbReference>
<evidence type="ECO:0000313" key="6">
    <source>
        <dbReference type="Proteomes" id="UP000758603"/>
    </source>
</evidence>
<feature type="compositionally biased region" description="Low complexity" evidence="3">
    <location>
        <begin position="591"/>
        <end position="615"/>
    </location>
</feature>
<dbReference type="GO" id="GO:0000981">
    <property type="term" value="F:DNA-binding transcription factor activity, RNA polymerase II-specific"/>
    <property type="evidence" value="ECO:0007669"/>
    <property type="project" value="InterPro"/>
</dbReference>
<feature type="region of interest" description="Disordered" evidence="3">
    <location>
        <begin position="579"/>
        <end position="653"/>
    </location>
</feature>
<gene>
    <name evidence="5" type="ORF">BKA67DRAFT_593847</name>
</gene>
<evidence type="ECO:0000259" key="4">
    <source>
        <dbReference type="PROSITE" id="PS50048"/>
    </source>
</evidence>
<sequence length="732" mass="81735">MSTAVKRACDACHRRKVKCDGVNPCRNCSSAQLTCTYNAIPQKKGPKGSRAKVISELRETQRATSLSAKVQSRLNGLASPPCAPSMAPNHGILAPELVKEAIDFFFGNMYSIMPILSKQRLEQQAIYMEQSLDTYCMVASLSAFMLLQPGFIVPGGDPLFEHPGANITSSQLLMEEAIRVRKGYEYTETPTLNTLCTSYFLFGCYYALEMHDKAWYHLREATTLAHMVGMTQEDKYMQFDTIEGSRRRRLYWQLFITERAYALKYGRPMSLPATINPPNLADDPTDPLAHQLNNHIILVNLFRPFDDTFMLLWNKTRSECTPAYLAALQKQLSEIHLPYGADSDIRANQSWLKTVAWNMSVQNGMSPGSDDMASYQYPIDMSRDLTSITSQFSTPSTELLGVPLAAKLLDVSCNLADVLSMMPSSGDPFSITPQQQLQSLLQLCSVLRGGEHHFMHLLLNKVNDTLPRLANPLLQRVPDNICSIDIFDGFGNAGMAQPPVLTDFKAEQHFKPEPYTPTPVPRVDEIAHDSASSNGAPTTTDLNSPFPMASSPNVMSPGNVDYQHIAEYNSIPDIMSSMGQSQPSTLAHSSHLNQQPMQHPQQHQGFQQGIQQQHNHTMHGQMQNSIQGQLGQSMSQQQNFTSISHQQQTPGSTQGYNSVNQGMAQNLMNNILHRQPPQRSNSFIIHQQQQTPQIPRTVGEFHALQRTNSDHVSMNSMSMNAMNTDMDFSNLR</sequence>
<dbReference type="SUPFAM" id="SSF57701">
    <property type="entry name" value="Zn2/Cys6 DNA-binding domain"/>
    <property type="match status" value="1"/>
</dbReference>
<dbReference type="InterPro" id="IPR036864">
    <property type="entry name" value="Zn2-C6_fun-type_DNA-bd_sf"/>
</dbReference>
<comment type="caution">
    <text evidence="5">The sequence shown here is derived from an EMBL/GenBank/DDBJ whole genome shotgun (WGS) entry which is preliminary data.</text>
</comment>
<name>A0A9P8ZWV0_9PEZI</name>
<dbReference type="CDD" id="cd12148">
    <property type="entry name" value="fungal_TF_MHR"/>
    <property type="match status" value="1"/>
</dbReference>
<protein>
    <recommendedName>
        <fullName evidence="4">Zn(2)-C6 fungal-type domain-containing protein</fullName>
    </recommendedName>
</protein>
<dbReference type="PANTHER" id="PTHR31668">
    <property type="entry name" value="GLUCOSE TRANSPORT TRANSCRIPTION REGULATOR RGT1-RELATED-RELATED"/>
    <property type="match status" value="1"/>
</dbReference>
<dbReference type="GeneID" id="70133875"/>
<dbReference type="PANTHER" id="PTHR31668:SF20">
    <property type="entry name" value="ZN(II)2CYS6 TRANSCRIPTION FACTOR (EUROFUNG)"/>
    <property type="match status" value="1"/>
</dbReference>
<feature type="compositionally biased region" description="Low complexity" evidence="3">
    <location>
        <begin position="627"/>
        <end position="638"/>
    </location>
</feature>